<dbReference type="KEGG" id="bbat:Bdt_1865"/>
<accession>K7ZFJ1</accession>
<evidence type="ECO:0000313" key="2">
    <source>
        <dbReference type="Proteomes" id="UP000010074"/>
    </source>
</evidence>
<dbReference type="Proteomes" id="UP000010074">
    <property type="component" value="Chromosome"/>
</dbReference>
<reference evidence="1 2" key="1">
    <citation type="journal article" date="2012" name="BMC Genomics">
        <title>Genome analysis of a simultaneously predatory and prey-independent, novel Bdellovibrio bacteriovorus from the River Tiber, supports in silico predictions of both ancient and recent lateral gene transfer from diverse bacteria.</title>
        <authorList>
            <person name="Hobley L."/>
            <person name="Lerner T.R."/>
            <person name="Williams L.E."/>
            <person name="Lambert C."/>
            <person name="Till R."/>
            <person name="Milner D.S."/>
            <person name="Basford S.M."/>
            <person name="Capeness M.J."/>
            <person name="Fenton A.K."/>
            <person name="Atterbury R.J."/>
            <person name="Harris M.A."/>
            <person name="Sockett R.E."/>
        </authorList>
    </citation>
    <scope>NUCLEOTIDE SEQUENCE [LARGE SCALE GENOMIC DNA]</scope>
    <source>
        <strain evidence="1 2">Tiberius</strain>
    </source>
</reference>
<sequence length="32" mass="3739">MKAEYVRQATTDAIYNAHQKWNTGEETDKNPK</sequence>
<protein>
    <submittedName>
        <fullName evidence="1">Uncharacterized protein</fullName>
    </submittedName>
</protein>
<dbReference type="PATRIC" id="fig|1069642.3.peg.1839"/>
<dbReference type="HOGENOM" id="CLU_3388230_0_0_7"/>
<evidence type="ECO:0000313" key="1">
    <source>
        <dbReference type="EMBL" id="AFY01552.1"/>
    </source>
</evidence>
<organism evidence="1 2">
    <name type="scientific">Bdellovibrio bacteriovorus str. Tiberius</name>
    <dbReference type="NCBI Taxonomy" id="1069642"/>
    <lineage>
        <taxon>Bacteria</taxon>
        <taxon>Pseudomonadati</taxon>
        <taxon>Bdellovibrionota</taxon>
        <taxon>Bdellovibrionia</taxon>
        <taxon>Bdellovibrionales</taxon>
        <taxon>Pseudobdellovibrionaceae</taxon>
        <taxon>Bdellovibrio</taxon>
    </lineage>
</organism>
<name>K7ZFJ1_BDEBC</name>
<dbReference type="EMBL" id="CP002930">
    <property type="protein sequence ID" value="AFY01552.1"/>
    <property type="molecule type" value="Genomic_DNA"/>
</dbReference>
<proteinExistence type="predicted"/>
<dbReference type="STRING" id="1069642.Bdt_1865"/>
<dbReference type="AlphaFoldDB" id="K7ZFJ1"/>
<gene>
    <name evidence="1" type="ORF">Bdt_1865</name>
</gene>